<comment type="caution">
    <text evidence="9">The sequence shown here is derived from an EMBL/GenBank/DDBJ whole genome shotgun (WGS) entry which is preliminary data.</text>
</comment>
<organism evidence="9 10">
    <name type="scientific">Dyella kyungheensis</name>
    <dbReference type="NCBI Taxonomy" id="1242174"/>
    <lineage>
        <taxon>Bacteria</taxon>
        <taxon>Pseudomonadati</taxon>
        <taxon>Pseudomonadota</taxon>
        <taxon>Gammaproteobacteria</taxon>
        <taxon>Lysobacterales</taxon>
        <taxon>Rhodanobacteraceae</taxon>
        <taxon>Dyella</taxon>
    </lineage>
</organism>
<reference evidence="9 10" key="1">
    <citation type="submission" date="2020-10" db="EMBL/GenBank/DDBJ databases">
        <title>Phylogeny of dyella-like bacteria.</title>
        <authorList>
            <person name="Fu J."/>
        </authorList>
    </citation>
    <scope>NUCLEOTIDE SEQUENCE [LARGE SCALE GENOMIC DNA]</scope>
    <source>
        <strain evidence="9 10">THG-B117</strain>
    </source>
</reference>
<evidence type="ECO:0000256" key="2">
    <source>
        <dbReference type="ARBA" id="ARBA00006448"/>
    </source>
</evidence>
<feature type="domain" description="YetF C-terminal" evidence="8">
    <location>
        <begin position="88"/>
        <end position="157"/>
    </location>
</feature>
<evidence type="ECO:0000313" key="9">
    <source>
        <dbReference type="EMBL" id="MBM7122042.1"/>
    </source>
</evidence>
<keyword evidence="4 7" id="KW-0812">Transmembrane</keyword>
<comment type="similarity">
    <text evidence="2">Belongs to the UPF0702 family.</text>
</comment>
<dbReference type="PANTHER" id="PTHR34582:SF6">
    <property type="entry name" value="UPF0702 TRANSMEMBRANE PROTEIN YCAP"/>
    <property type="match status" value="1"/>
</dbReference>
<dbReference type="Pfam" id="PF04239">
    <property type="entry name" value="DUF421"/>
    <property type="match status" value="1"/>
</dbReference>
<sequence>MDHWLPTLPWWTFVVRGAIAYVGLLALMRMAGRHSFGEMSAFDIIVLVLVGGTLRAAIVGEDNSLCGAFIGVATVLMIDRLFAWAATRSPAFNRLVEGKPTTLVRDGQLLQDELRRHDVPMPAFERSLRKRGVVDARDVAEARLEPNGKITVIRQSDTRG</sequence>
<evidence type="ECO:0000256" key="4">
    <source>
        <dbReference type="ARBA" id="ARBA00022692"/>
    </source>
</evidence>
<protein>
    <submittedName>
        <fullName evidence="9">DUF421 domain-containing protein</fullName>
    </submittedName>
</protein>
<proteinExistence type="inferred from homology"/>
<evidence type="ECO:0000313" key="10">
    <source>
        <dbReference type="Proteomes" id="UP001430065"/>
    </source>
</evidence>
<keyword evidence="6 7" id="KW-0472">Membrane</keyword>
<dbReference type="RefSeq" id="WP_204636483.1">
    <property type="nucleotide sequence ID" value="NZ_JADIKC010000005.1"/>
</dbReference>
<gene>
    <name evidence="9" type="ORF">ISP20_12835</name>
</gene>
<evidence type="ECO:0000256" key="3">
    <source>
        <dbReference type="ARBA" id="ARBA00022475"/>
    </source>
</evidence>
<feature type="transmembrane region" description="Helical" evidence="7">
    <location>
        <begin position="40"/>
        <end position="58"/>
    </location>
</feature>
<evidence type="ECO:0000256" key="1">
    <source>
        <dbReference type="ARBA" id="ARBA00004651"/>
    </source>
</evidence>
<evidence type="ECO:0000256" key="7">
    <source>
        <dbReference type="SAM" id="Phobius"/>
    </source>
</evidence>
<comment type="subcellular location">
    <subcellularLocation>
        <location evidence="1">Cell membrane</location>
        <topology evidence="1">Multi-pass membrane protein</topology>
    </subcellularLocation>
</comment>
<keyword evidence="5 7" id="KW-1133">Transmembrane helix</keyword>
<evidence type="ECO:0000259" key="8">
    <source>
        <dbReference type="Pfam" id="PF04239"/>
    </source>
</evidence>
<dbReference type="InterPro" id="IPR023090">
    <property type="entry name" value="UPF0702_alpha/beta_dom_sf"/>
</dbReference>
<dbReference type="InterPro" id="IPR007353">
    <property type="entry name" value="DUF421"/>
</dbReference>
<dbReference type="Proteomes" id="UP001430065">
    <property type="component" value="Unassembled WGS sequence"/>
</dbReference>
<keyword evidence="10" id="KW-1185">Reference proteome</keyword>
<name>A0ABS2JSM9_9GAMM</name>
<keyword evidence="3" id="KW-1003">Cell membrane</keyword>
<dbReference type="EMBL" id="JADIKC010000005">
    <property type="protein sequence ID" value="MBM7122042.1"/>
    <property type="molecule type" value="Genomic_DNA"/>
</dbReference>
<dbReference type="Gene3D" id="3.30.240.20">
    <property type="entry name" value="bsu07140 like domains"/>
    <property type="match status" value="1"/>
</dbReference>
<dbReference type="PANTHER" id="PTHR34582">
    <property type="entry name" value="UPF0702 TRANSMEMBRANE PROTEIN YCAP"/>
    <property type="match status" value="1"/>
</dbReference>
<evidence type="ECO:0000256" key="5">
    <source>
        <dbReference type="ARBA" id="ARBA00022989"/>
    </source>
</evidence>
<feature type="transmembrane region" description="Helical" evidence="7">
    <location>
        <begin position="6"/>
        <end position="28"/>
    </location>
</feature>
<feature type="transmembrane region" description="Helical" evidence="7">
    <location>
        <begin position="64"/>
        <end position="85"/>
    </location>
</feature>
<evidence type="ECO:0000256" key="6">
    <source>
        <dbReference type="ARBA" id="ARBA00023136"/>
    </source>
</evidence>
<accession>A0ABS2JSM9</accession>